<dbReference type="Proteomes" id="UP000256845">
    <property type="component" value="Unassembled WGS sequence"/>
</dbReference>
<name>A0A3D9HRB0_9PROT</name>
<evidence type="ECO:0000256" key="5">
    <source>
        <dbReference type="ARBA" id="ARBA00023136"/>
    </source>
</evidence>
<feature type="transmembrane region" description="Helical" evidence="7">
    <location>
        <begin position="12"/>
        <end position="31"/>
    </location>
</feature>
<feature type="transmembrane region" description="Helical" evidence="7">
    <location>
        <begin position="99"/>
        <end position="119"/>
    </location>
</feature>
<dbReference type="GO" id="GO:0016020">
    <property type="term" value="C:membrane"/>
    <property type="evidence" value="ECO:0007669"/>
    <property type="project" value="UniProtKB-SubCell"/>
</dbReference>
<feature type="transmembrane region" description="Helical" evidence="7">
    <location>
        <begin position="70"/>
        <end position="93"/>
    </location>
</feature>
<comment type="similarity">
    <text evidence="2">Belongs to the drug/metabolite transporter (DMT) superfamily. 10 TMS drug/metabolite exporter (DME) (TC 2.A.7.3) family.</text>
</comment>
<feature type="compositionally biased region" description="Basic and acidic residues" evidence="6">
    <location>
        <begin position="300"/>
        <end position="314"/>
    </location>
</feature>
<dbReference type="RefSeq" id="WP_218044598.1">
    <property type="nucleotide sequence ID" value="NZ_QRDW01000002.1"/>
</dbReference>
<feature type="transmembrane region" description="Helical" evidence="7">
    <location>
        <begin position="242"/>
        <end position="259"/>
    </location>
</feature>
<evidence type="ECO:0000256" key="7">
    <source>
        <dbReference type="SAM" id="Phobius"/>
    </source>
</evidence>
<feature type="transmembrane region" description="Helical" evidence="7">
    <location>
        <begin position="152"/>
        <end position="168"/>
    </location>
</feature>
<evidence type="ECO:0000256" key="3">
    <source>
        <dbReference type="ARBA" id="ARBA00022692"/>
    </source>
</evidence>
<evidence type="ECO:0000313" key="10">
    <source>
        <dbReference type="Proteomes" id="UP000256845"/>
    </source>
</evidence>
<feature type="transmembrane region" description="Helical" evidence="7">
    <location>
        <begin position="128"/>
        <end position="146"/>
    </location>
</feature>
<feature type="transmembrane region" description="Helical" evidence="7">
    <location>
        <begin position="180"/>
        <end position="198"/>
    </location>
</feature>
<gene>
    <name evidence="9" type="ORF">DFP90_10234</name>
</gene>
<evidence type="ECO:0000256" key="2">
    <source>
        <dbReference type="ARBA" id="ARBA00009853"/>
    </source>
</evidence>
<dbReference type="SUPFAM" id="SSF103481">
    <property type="entry name" value="Multidrug resistance efflux transporter EmrE"/>
    <property type="match status" value="2"/>
</dbReference>
<evidence type="ECO:0000313" key="9">
    <source>
        <dbReference type="EMBL" id="RED52018.1"/>
    </source>
</evidence>
<feature type="transmembrane region" description="Helical" evidence="7">
    <location>
        <begin position="210"/>
        <end position="230"/>
    </location>
</feature>
<keyword evidence="3 7" id="KW-0812">Transmembrane</keyword>
<sequence length="314" mass="34578">MGGISDNIKGALLMAVSMLAFVLNDTMVKMAADHLSLFQTIFLRGVMTVVLVGIFAWYKKQLFYRFDRRDWGVVALRLMGEVGATLCFLTALFNMPLANATAIMQALPLAITLAAAIFLGEPVGWRRYGAILAGFVGVLVIVRPGAEGFNDYSLWALGAVFCVVLRDLATSRLSRNVPSLYVSFLTTIIVTVFGAVMLPTESWQPVTTPALVQLLGAAVFIIFGYQTSIMTMRIGEISFSSPFRYTVLIWAMLLGIFVFGDIPDVWTIIGSAIVVLAGIYTFYRERQVGRQEIASQEQSPRPEIDGMIEEEKIS</sequence>
<dbReference type="PANTHER" id="PTHR22911">
    <property type="entry name" value="ACYL-MALONYL CONDENSING ENZYME-RELATED"/>
    <property type="match status" value="1"/>
</dbReference>
<dbReference type="Pfam" id="PF00892">
    <property type="entry name" value="EamA"/>
    <property type="match status" value="2"/>
</dbReference>
<dbReference type="InterPro" id="IPR000620">
    <property type="entry name" value="EamA_dom"/>
</dbReference>
<dbReference type="AlphaFoldDB" id="A0A3D9HRB0"/>
<comment type="subcellular location">
    <subcellularLocation>
        <location evidence="1">Membrane</location>
        <topology evidence="1">Multi-pass membrane protein</topology>
    </subcellularLocation>
</comment>
<dbReference type="InterPro" id="IPR037185">
    <property type="entry name" value="EmrE-like"/>
</dbReference>
<feature type="domain" description="EamA" evidence="8">
    <location>
        <begin position="9"/>
        <end position="142"/>
    </location>
</feature>
<protein>
    <submittedName>
        <fullName evidence="9">Drug/metabolite transporter (DMT)-like permease</fullName>
    </submittedName>
</protein>
<feature type="transmembrane region" description="Helical" evidence="7">
    <location>
        <begin position="37"/>
        <end position="58"/>
    </location>
</feature>
<evidence type="ECO:0000259" key="8">
    <source>
        <dbReference type="Pfam" id="PF00892"/>
    </source>
</evidence>
<keyword evidence="5 7" id="KW-0472">Membrane</keyword>
<proteinExistence type="inferred from homology"/>
<keyword evidence="10" id="KW-1185">Reference proteome</keyword>
<feature type="domain" description="EamA" evidence="8">
    <location>
        <begin position="154"/>
        <end position="277"/>
    </location>
</feature>
<dbReference type="EMBL" id="QRDW01000002">
    <property type="protein sequence ID" value="RED52018.1"/>
    <property type="molecule type" value="Genomic_DNA"/>
</dbReference>
<evidence type="ECO:0000256" key="4">
    <source>
        <dbReference type="ARBA" id="ARBA00022989"/>
    </source>
</evidence>
<accession>A0A3D9HRB0</accession>
<comment type="caution">
    <text evidence="9">The sequence shown here is derived from an EMBL/GenBank/DDBJ whole genome shotgun (WGS) entry which is preliminary data.</text>
</comment>
<organism evidence="9 10">
    <name type="scientific">Aestuariispira insulae</name>
    <dbReference type="NCBI Taxonomy" id="1461337"/>
    <lineage>
        <taxon>Bacteria</taxon>
        <taxon>Pseudomonadati</taxon>
        <taxon>Pseudomonadota</taxon>
        <taxon>Alphaproteobacteria</taxon>
        <taxon>Rhodospirillales</taxon>
        <taxon>Kiloniellaceae</taxon>
        <taxon>Aestuariispira</taxon>
    </lineage>
</organism>
<keyword evidence="4 7" id="KW-1133">Transmembrane helix</keyword>
<dbReference type="PANTHER" id="PTHR22911:SF6">
    <property type="entry name" value="SOLUTE CARRIER FAMILY 35 MEMBER G1"/>
    <property type="match status" value="1"/>
</dbReference>
<feature type="region of interest" description="Disordered" evidence="6">
    <location>
        <begin position="293"/>
        <end position="314"/>
    </location>
</feature>
<evidence type="ECO:0000256" key="6">
    <source>
        <dbReference type="SAM" id="MobiDB-lite"/>
    </source>
</evidence>
<evidence type="ECO:0000256" key="1">
    <source>
        <dbReference type="ARBA" id="ARBA00004141"/>
    </source>
</evidence>
<feature type="transmembrane region" description="Helical" evidence="7">
    <location>
        <begin position="265"/>
        <end position="283"/>
    </location>
</feature>
<reference evidence="9 10" key="1">
    <citation type="submission" date="2018-07" db="EMBL/GenBank/DDBJ databases">
        <title>Genomic Encyclopedia of Type Strains, Phase III (KMG-III): the genomes of soil and plant-associated and newly described type strains.</title>
        <authorList>
            <person name="Whitman W."/>
        </authorList>
    </citation>
    <scope>NUCLEOTIDE SEQUENCE [LARGE SCALE GENOMIC DNA]</scope>
    <source>
        <strain evidence="9 10">CECT 8488</strain>
    </source>
</reference>